<evidence type="ECO:0000256" key="2">
    <source>
        <dbReference type="ARBA" id="ARBA00022723"/>
    </source>
</evidence>
<feature type="region of interest" description="Disordered" evidence="5">
    <location>
        <begin position="34"/>
        <end position="54"/>
    </location>
</feature>
<keyword evidence="6" id="KW-0472">Membrane</keyword>
<dbReference type="SUPFAM" id="SSF55486">
    <property type="entry name" value="Metalloproteases ('zincins'), catalytic domain"/>
    <property type="match status" value="1"/>
</dbReference>
<keyword evidence="4" id="KW-0862">Zinc</keyword>
<name>A0A917BTX3_9ACTN</name>
<keyword evidence="1" id="KW-0645">Protease</keyword>
<keyword evidence="3" id="KW-0378">Hydrolase</keyword>
<dbReference type="Proteomes" id="UP000649179">
    <property type="component" value="Unassembled WGS sequence"/>
</dbReference>
<evidence type="ECO:0000256" key="3">
    <source>
        <dbReference type="ARBA" id="ARBA00022801"/>
    </source>
</evidence>
<dbReference type="Gene3D" id="3.40.390.10">
    <property type="entry name" value="Collagenase (Catalytic Domain)"/>
    <property type="match status" value="1"/>
</dbReference>
<evidence type="ECO:0000256" key="1">
    <source>
        <dbReference type="ARBA" id="ARBA00022670"/>
    </source>
</evidence>
<feature type="domain" description="Peptidase M10 metallopeptidase" evidence="7">
    <location>
        <begin position="184"/>
        <end position="214"/>
    </location>
</feature>
<proteinExistence type="predicted"/>
<dbReference type="InterPro" id="IPR001818">
    <property type="entry name" value="Pept_M10_metallopeptidase"/>
</dbReference>
<evidence type="ECO:0000256" key="5">
    <source>
        <dbReference type="SAM" id="MobiDB-lite"/>
    </source>
</evidence>
<evidence type="ECO:0000256" key="4">
    <source>
        <dbReference type="ARBA" id="ARBA00022833"/>
    </source>
</evidence>
<comment type="caution">
    <text evidence="8">The sequence shown here is derived from an EMBL/GenBank/DDBJ whole genome shotgun (WGS) entry which is preliminary data.</text>
</comment>
<reference evidence="8" key="1">
    <citation type="journal article" date="2014" name="Int. J. Syst. Evol. Microbiol.">
        <title>Complete genome sequence of Corynebacterium casei LMG S-19264T (=DSM 44701T), isolated from a smear-ripened cheese.</title>
        <authorList>
            <consortium name="US DOE Joint Genome Institute (JGI-PGF)"/>
            <person name="Walter F."/>
            <person name="Albersmeier A."/>
            <person name="Kalinowski J."/>
            <person name="Ruckert C."/>
        </authorList>
    </citation>
    <scope>NUCLEOTIDE SEQUENCE</scope>
    <source>
        <strain evidence="8">CGMCC 1.16067</strain>
    </source>
</reference>
<keyword evidence="6" id="KW-1133">Transmembrane helix</keyword>
<protein>
    <recommendedName>
        <fullName evidence="7">Peptidase M10 metallopeptidase domain-containing protein</fullName>
    </recommendedName>
</protein>
<dbReference type="EMBL" id="BMKQ01000001">
    <property type="protein sequence ID" value="GGF55750.1"/>
    <property type="molecule type" value="Genomic_DNA"/>
</dbReference>
<evidence type="ECO:0000256" key="6">
    <source>
        <dbReference type="SAM" id="Phobius"/>
    </source>
</evidence>
<evidence type="ECO:0000313" key="8">
    <source>
        <dbReference type="EMBL" id="GGF55750.1"/>
    </source>
</evidence>
<dbReference type="GO" id="GO:0004222">
    <property type="term" value="F:metalloendopeptidase activity"/>
    <property type="evidence" value="ECO:0007669"/>
    <property type="project" value="InterPro"/>
</dbReference>
<evidence type="ECO:0000313" key="9">
    <source>
        <dbReference type="Proteomes" id="UP000649179"/>
    </source>
</evidence>
<keyword evidence="2" id="KW-0479">Metal-binding</keyword>
<gene>
    <name evidence="8" type="ORF">GCM10011519_32110</name>
</gene>
<organism evidence="8 9">
    <name type="scientific">Marmoricola endophyticus</name>
    <dbReference type="NCBI Taxonomy" id="2040280"/>
    <lineage>
        <taxon>Bacteria</taxon>
        <taxon>Bacillati</taxon>
        <taxon>Actinomycetota</taxon>
        <taxon>Actinomycetes</taxon>
        <taxon>Propionibacteriales</taxon>
        <taxon>Nocardioidaceae</taxon>
        <taxon>Marmoricola</taxon>
    </lineage>
</organism>
<feature type="transmembrane region" description="Helical" evidence="6">
    <location>
        <begin position="7"/>
        <end position="26"/>
    </location>
</feature>
<dbReference type="Pfam" id="PF00413">
    <property type="entry name" value="Peptidase_M10"/>
    <property type="match status" value="1"/>
</dbReference>
<dbReference type="AlphaFoldDB" id="A0A917BTX3"/>
<dbReference type="GO" id="GO:0031012">
    <property type="term" value="C:extracellular matrix"/>
    <property type="evidence" value="ECO:0007669"/>
    <property type="project" value="InterPro"/>
</dbReference>
<keyword evidence="9" id="KW-1185">Reference proteome</keyword>
<evidence type="ECO:0000259" key="7">
    <source>
        <dbReference type="Pfam" id="PF00413"/>
    </source>
</evidence>
<reference evidence="8" key="2">
    <citation type="submission" date="2020-09" db="EMBL/GenBank/DDBJ databases">
        <authorList>
            <person name="Sun Q."/>
            <person name="Zhou Y."/>
        </authorList>
    </citation>
    <scope>NUCLEOTIDE SEQUENCE</scope>
    <source>
        <strain evidence="8">CGMCC 1.16067</strain>
    </source>
</reference>
<accession>A0A917BTX3</accession>
<dbReference type="GO" id="GO:0006508">
    <property type="term" value="P:proteolysis"/>
    <property type="evidence" value="ECO:0007669"/>
    <property type="project" value="UniProtKB-KW"/>
</dbReference>
<sequence length="237" mass="25069">MGRPGRVAVVVVVVVVAVSGWLYAFAPQSLPTALTEPFRGPEAPSSPRVYDDGSYRFARTQPSGRGPVGYDPCRPVDVQVNLDGAPEGALAMVRTTLSRIHRASGLDLRLDGTTDRRPGRVLGGRPVLVAWSTPTAVPELKGDVVGIGGSAAPAQPRGDADATVHYVTGQLVLDRQDFADLGDTSRQAVLDHEMGHVVGLAHVDDRDELMYPRAHGVTRFGHGDLTGLALLGRVPCA</sequence>
<dbReference type="InterPro" id="IPR024079">
    <property type="entry name" value="MetalloPept_cat_dom_sf"/>
</dbReference>
<dbReference type="RefSeq" id="WP_188780686.1">
    <property type="nucleotide sequence ID" value="NZ_BMKQ01000001.1"/>
</dbReference>
<dbReference type="GO" id="GO:0008270">
    <property type="term" value="F:zinc ion binding"/>
    <property type="evidence" value="ECO:0007669"/>
    <property type="project" value="InterPro"/>
</dbReference>
<keyword evidence="6" id="KW-0812">Transmembrane</keyword>